<evidence type="ECO:0000313" key="2">
    <source>
        <dbReference type="EMBL" id="ERH20745.1"/>
    </source>
</evidence>
<dbReference type="AlphaFoldDB" id="U1PY30"/>
<reference evidence="2 3" key="1">
    <citation type="submission" date="2013-06" db="EMBL/GenBank/DDBJ databases">
        <authorList>
            <person name="Weinstock G."/>
            <person name="Sodergren E."/>
            <person name="Lobos E.A."/>
            <person name="Fulton L."/>
            <person name="Fulton R."/>
            <person name="Courtney L."/>
            <person name="Fronick C."/>
            <person name="O'Laughlin M."/>
            <person name="Godfrey J."/>
            <person name="Wilson R.M."/>
            <person name="Miner T."/>
            <person name="Farmer C."/>
            <person name="Delehaunty K."/>
            <person name="Cordes M."/>
            <person name="Minx P."/>
            <person name="Tomlinson C."/>
            <person name="Chen J."/>
            <person name="Wollam A."/>
            <person name="Pepin K.H."/>
            <person name="Bhonagiri V."/>
            <person name="Zhang X."/>
            <person name="Warren W."/>
            <person name="Mitreva M."/>
            <person name="Mardis E.R."/>
            <person name="Wilson R.K."/>
        </authorList>
    </citation>
    <scope>NUCLEOTIDE SEQUENCE [LARGE SCALE GENOMIC DNA]</scope>
    <source>
        <strain evidence="2 3">F0510</strain>
    </source>
</reference>
<dbReference type="Proteomes" id="UP000016498">
    <property type="component" value="Unassembled WGS sequence"/>
</dbReference>
<name>U1PY30_9ACTO</name>
<sequence length="53" mass="5666">MSTGSTFLAHRRRGHWPSSSCGTPVGVPQDFFVTTHEYAGDFCGALPAVGGRR</sequence>
<evidence type="ECO:0000313" key="3">
    <source>
        <dbReference type="Proteomes" id="UP000016498"/>
    </source>
</evidence>
<evidence type="ECO:0000256" key="1">
    <source>
        <dbReference type="SAM" id="MobiDB-lite"/>
    </source>
</evidence>
<accession>U1PY30</accession>
<organism evidence="2 3">
    <name type="scientific">Actinomyces johnsonii F0510</name>
    <dbReference type="NCBI Taxonomy" id="1227262"/>
    <lineage>
        <taxon>Bacteria</taxon>
        <taxon>Bacillati</taxon>
        <taxon>Actinomycetota</taxon>
        <taxon>Actinomycetes</taxon>
        <taxon>Actinomycetales</taxon>
        <taxon>Actinomycetaceae</taxon>
        <taxon>Actinomyces</taxon>
    </lineage>
</organism>
<proteinExistence type="predicted"/>
<feature type="region of interest" description="Disordered" evidence="1">
    <location>
        <begin position="1"/>
        <end position="20"/>
    </location>
</feature>
<dbReference type="HOGENOM" id="CLU_3057652_0_0_11"/>
<dbReference type="EMBL" id="AWSD01000102">
    <property type="protein sequence ID" value="ERH20745.1"/>
    <property type="molecule type" value="Genomic_DNA"/>
</dbReference>
<gene>
    <name evidence="2" type="ORF">HMPREF1549_01064</name>
</gene>
<protein>
    <submittedName>
        <fullName evidence="2">Uncharacterized protein</fullName>
    </submittedName>
</protein>
<comment type="caution">
    <text evidence="2">The sequence shown here is derived from an EMBL/GenBank/DDBJ whole genome shotgun (WGS) entry which is preliminary data.</text>
</comment>